<evidence type="ECO:0000259" key="1">
    <source>
        <dbReference type="Pfam" id="PF01863"/>
    </source>
</evidence>
<name>A0A7L7KS17_9MOLU</name>
<feature type="domain" description="YgjP-like metallopeptidase" evidence="1">
    <location>
        <begin position="24"/>
        <end position="214"/>
    </location>
</feature>
<protein>
    <submittedName>
        <fullName evidence="2">M48 family metallopeptidase</fullName>
    </submittedName>
</protein>
<dbReference type="PANTHER" id="PTHR30399">
    <property type="entry name" value="UNCHARACTERIZED PROTEIN YGJP"/>
    <property type="match status" value="1"/>
</dbReference>
<sequence length="217" mass="26420">MKTITLDNVVIPINIIKTNNKHTYFYFRKDGYIEVKKSRFQTDADIMLHIRKNQNKFIKKFKNMQERHMENTSYSIWGNSYQIIENKTFMIDHSNQLLYRNDSIDHDRKKNQLEIDLVMRELTTLIEKFQQHPLVDLTNVRFTVKSMTSRYGSCNKHRRRISINQHLIRLPKEYLEYVFLHEVTHLTYAHHQDAFYQLFEQLCPDYKTLRKSIKTVW</sequence>
<dbReference type="Proteomes" id="UP000514720">
    <property type="component" value="Chromosome"/>
</dbReference>
<dbReference type="RefSeq" id="WP_258877423.1">
    <property type="nucleotide sequence ID" value="NZ_CP048914.1"/>
</dbReference>
<organism evidence="2 3">
    <name type="scientific">Candidatus Xianfuyuplasma coldseepsis</name>
    <dbReference type="NCBI Taxonomy" id="2782163"/>
    <lineage>
        <taxon>Bacteria</taxon>
        <taxon>Bacillati</taxon>
        <taxon>Mycoplasmatota</taxon>
        <taxon>Mollicutes</taxon>
        <taxon>Candidatus Izemoplasmatales</taxon>
        <taxon>Candidatus Izemoplasmataceae</taxon>
        <taxon>Candidatus Xianfuyuplasma</taxon>
    </lineage>
</organism>
<proteinExistence type="predicted"/>
<gene>
    <name evidence="2" type="ORF">G4Z02_07655</name>
</gene>
<evidence type="ECO:0000313" key="2">
    <source>
        <dbReference type="EMBL" id="QMS85620.1"/>
    </source>
</evidence>
<dbReference type="Pfam" id="PF01863">
    <property type="entry name" value="YgjP-like"/>
    <property type="match status" value="1"/>
</dbReference>
<dbReference type="EMBL" id="CP048914">
    <property type="protein sequence ID" value="QMS85620.1"/>
    <property type="molecule type" value="Genomic_DNA"/>
</dbReference>
<dbReference type="CDD" id="cd07344">
    <property type="entry name" value="M48_yhfN_like"/>
    <property type="match status" value="1"/>
</dbReference>
<dbReference type="InterPro" id="IPR002725">
    <property type="entry name" value="YgjP-like_metallopeptidase"/>
</dbReference>
<evidence type="ECO:0000313" key="3">
    <source>
        <dbReference type="Proteomes" id="UP000514720"/>
    </source>
</evidence>
<dbReference type="KEGG" id="xcl:G4Z02_07655"/>
<keyword evidence="3" id="KW-1185">Reference proteome</keyword>
<accession>A0A7L7KS17</accession>
<dbReference type="PANTHER" id="PTHR30399:SF1">
    <property type="entry name" value="UTP PYROPHOSPHATASE"/>
    <property type="match status" value="1"/>
</dbReference>
<reference evidence="2 3" key="1">
    <citation type="submission" date="2020-02" db="EMBL/GenBank/DDBJ databases">
        <authorList>
            <person name="Zheng R.K."/>
            <person name="Sun C.M."/>
        </authorList>
    </citation>
    <scope>NUCLEOTIDE SEQUENCE [LARGE SCALE GENOMIC DNA]</scope>
    <source>
        <strain evidence="3">zrk13</strain>
    </source>
</reference>
<dbReference type="InterPro" id="IPR053136">
    <property type="entry name" value="UTP_pyrophosphatase-like"/>
</dbReference>
<dbReference type="AlphaFoldDB" id="A0A7L7KS17"/>
<dbReference type="Gene3D" id="3.30.2010.10">
    <property type="entry name" value="Metalloproteases ('zincins'), catalytic domain"/>
    <property type="match status" value="1"/>
</dbReference>